<dbReference type="InterPro" id="IPR050564">
    <property type="entry name" value="F420-G6PD/mer"/>
</dbReference>
<dbReference type="Gene3D" id="3.20.20.30">
    <property type="entry name" value="Luciferase-like domain"/>
    <property type="match status" value="1"/>
</dbReference>
<reference evidence="4" key="1">
    <citation type="submission" date="2017-02" db="EMBL/GenBank/DDBJ databases">
        <title>Natronthermophilus aegyptiacus gen. nov.,sp. nov., an aerobic, extremely halophilic alkalithermophilic archaeon isolated from the athalassohaline Wadi An Natrun, Egypt.</title>
        <authorList>
            <person name="Zhao B."/>
        </authorList>
    </citation>
    <scope>NUCLEOTIDE SEQUENCE [LARGE SCALE GENOMIC DNA]</scope>
    <source>
        <strain evidence="4">JW/NM-HA 15</strain>
    </source>
</reference>
<proteinExistence type="predicted"/>
<keyword evidence="1" id="KW-0560">Oxidoreductase</keyword>
<dbReference type="GO" id="GO:0016705">
    <property type="term" value="F:oxidoreductase activity, acting on paired donors, with incorporation or reduction of molecular oxygen"/>
    <property type="evidence" value="ECO:0007669"/>
    <property type="project" value="InterPro"/>
</dbReference>
<organism evidence="3 4">
    <name type="scientific">Natrarchaeobaculum aegyptiacum</name>
    <dbReference type="NCBI Taxonomy" id="745377"/>
    <lineage>
        <taxon>Archaea</taxon>
        <taxon>Methanobacteriati</taxon>
        <taxon>Methanobacteriota</taxon>
        <taxon>Stenosarchaea group</taxon>
        <taxon>Halobacteria</taxon>
        <taxon>Halobacteriales</taxon>
        <taxon>Natrialbaceae</taxon>
        <taxon>Natrarchaeobaculum</taxon>
    </lineage>
</organism>
<dbReference type="AlphaFoldDB" id="A0A2Z2HSV9"/>
<dbReference type="InterPro" id="IPR011251">
    <property type="entry name" value="Luciferase-like_dom"/>
</dbReference>
<dbReference type="InterPro" id="IPR036661">
    <property type="entry name" value="Luciferase-like_sf"/>
</dbReference>
<dbReference type="GeneID" id="32894669"/>
<dbReference type="PANTHER" id="PTHR43244:SF1">
    <property type="entry name" value="5,10-METHYLENETETRAHYDROMETHANOPTERIN REDUCTASE"/>
    <property type="match status" value="1"/>
</dbReference>
<sequence length="330" mass="34784">MDTDVGLMLTVPGDELAEMAVRAEDRGYDSLWVGELWGENSVVQLAEIATMTDEVLLGSAILNVYSRSPAVLAMTAASMARVSDGRFTLGLGTSTAKAVEDLHGMAFDRPVRSAHETIEIVRSLTGQTTTPGESVAYEGQVLEAADFPALDAPVSIYHAGLGPANRRVVGRLCDGWIPHNIPFSGLEDAFEEVASAAAERDRDPAEITVAPYVPAAVSDDPADARDVIRKHVAYYVGSGEGYRRAVASAYPEADAIAEAWRDGRKGEATRAVTDEMVADLGVTGTPETARGRLADLVAETPIDHPIVVVPAPASREVGMATVDALAPDGA</sequence>
<evidence type="ECO:0000259" key="2">
    <source>
        <dbReference type="Pfam" id="PF00296"/>
    </source>
</evidence>
<dbReference type="CDD" id="cd01097">
    <property type="entry name" value="Tetrahydromethanopterin_reductase"/>
    <property type="match status" value="1"/>
</dbReference>
<dbReference type="SUPFAM" id="SSF51679">
    <property type="entry name" value="Bacterial luciferase-like"/>
    <property type="match status" value="1"/>
</dbReference>
<dbReference type="RefSeq" id="WP_086888626.1">
    <property type="nucleotide sequence ID" value="NZ_CP019893.1"/>
</dbReference>
<keyword evidence="4" id="KW-1185">Reference proteome</keyword>
<dbReference type="PANTHER" id="PTHR43244">
    <property type="match status" value="1"/>
</dbReference>
<dbReference type="Proteomes" id="UP000250088">
    <property type="component" value="Chromosome"/>
</dbReference>
<dbReference type="OrthoDB" id="167712at2157"/>
<evidence type="ECO:0000313" key="3">
    <source>
        <dbReference type="EMBL" id="ARS90249.1"/>
    </source>
</evidence>
<protein>
    <submittedName>
        <fullName evidence="3">Luciferase</fullName>
    </submittedName>
</protein>
<evidence type="ECO:0000256" key="1">
    <source>
        <dbReference type="ARBA" id="ARBA00023002"/>
    </source>
</evidence>
<dbReference type="EMBL" id="CP019893">
    <property type="protein sequence ID" value="ARS90249.1"/>
    <property type="molecule type" value="Genomic_DNA"/>
</dbReference>
<gene>
    <name evidence="3" type="ORF">B1756_11290</name>
</gene>
<evidence type="ECO:0000313" key="4">
    <source>
        <dbReference type="Proteomes" id="UP000250088"/>
    </source>
</evidence>
<dbReference type="Pfam" id="PF00296">
    <property type="entry name" value="Bac_luciferase"/>
    <property type="match status" value="1"/>
</dbReference>
<accession>A0A2Z2HSV9</accession>
<feature type="domain" description="Luciferase-like" evidence="2">
    <location>
        <begin position="12"/>
        <end position="303"/>
    </location>
</feature>
<name>A0A2Z2HSV9_9EURY</name>
<dbReference type="KEGG" id="naj:B1756_11290"/>